<dbReference type="Pfam" id="PF07696">
    <property type="entry name" value="7TMR-DISMED2"/>
    <property type="match status" value="1"/>
</dbReference>
<dbReference type="InterPro" id="IPR011623">
    <property type="entry name" value="7TMR_DISM_rcpt_extracell_dom1"/>
</dbReference>
<dbReference type="PROSITE" id="PS50109">
    <property type="entry name" value="HIS_KIN"/>
    <property type="match status" value="1"/>
</dbReference>
<dbReference type="SUPFAM" id="SSF47384">
    <property type="entry name" value="Homodimeric domain of signal transducing histidine kinase"/>
    <property type="match status" value="1"/>
</dbReference>
<dbReference type="Gene3D" id="2.60.40.2380">
    <property type="match status" value="1"/>
</dbReference>
<accession>A0ABM6F1T3</accession>
<sequence>MAWLRDTTGAMTIEQVAASPAWQALPGNLNMGFTHDAIWLRVAIDRPADGPRDWLLEINNAVFAEVRLYQGSAGAGWRERRAGGDVPRSEWDWDFRVPVFRLHVDEPGPHTFWLRIRSRTSISAQVVLWQPAAFQARANTESLAYGILFGAYAAIFIFHLLFWTWTREEVNRWYAGYVACSIGQMLLNFGHLQQYTGMPGPLGDRLLALLICSSIWFGVKLCVQFLGLAALMPRLARILPALALVLAVVTSFLAVDVGYAAGVAPAQMSILVLIGILTAIGLRLWLRGHRHAGFFLLAFGIYFAGIVLRILRNLTVLPPNLLTDNCYQVGAIAHMAVMSLAITWRYNALKQENARVQAEALRVQTDYALSLESTVTSRTASLVAEIRRREAVEGELRLALEAEKRARQEQCDFVAMVSHEFRTPLSIIDTSAQRIAGSAGTPQLTRDRSGNIRQAVRRMTSLMDALLSLDPLDNALRAFALASVDPEPLLRSVAREWDGDTVVVTCSALPGTFPCDPELMRLALRNLLSNAIRHSPQDSPVHLGAVGGDNGIAISITDRGHGIPSDELPKLFQKYFRGRRAAGKPGTGLGLYLVKRVIDLHQGSIRVDSQLGHGTTFVISLPHATADPARPSAAADNLLLTSG</sequence>
<organism evidence="9 10">
    <name type="scientific">Cupriavidus malaysiensis</name>
    <dbReference type="NCBI Taxonomy" id="367825"/>
    <lineage>
        <taxon>Bacteria</taxon>
        <taxon>Pseudomonadati</taxon>
        <taxon>Pseudomonadota</taxon>
        <taxon>Betaproteobacteria</taxon>
        <taxon>Burkholderiales</taxon>
        <taxon>Burkholderiaceae</taxon>
        <taxon>Cupriavidus</taxon>
    </lineage>
</organism>
<dbReference type="SMART" id="SM00388">
    <property type="entry name" value="HisKA"/>
    <property type="match status" value="1"/>
</dbReference>
<dbReference type="CDD" id="cd00082">
    <property type="entry name" value="HisKA"/>
    <property type="match status" value="1"/>
</dbReference>
<dbReference type="InterPro" id="IPR003594">
    <property type="entry name" value="HATPase_dom"/>
</dbReference>
<dbReference type="CDD" id="cd00075">
    <property type="entry name" value="HATPase"/>
    <property type="match status" value="1"/>
</dbReference>
<dbReference type="InterPro" id="IPR004358">
    <property type="entry name" value="Sig_transdc_His_kin-like_C"/>
</dbReference>
<evidence type="ECO:0000313" key="10">
    <source>
        <dbReference type="Proteomes" id="UP000177515"/>
    </source>
</evidence>
<name>A0ABM6F1T3_9BURK</name>
<reference evidence="9 10" key="1">
    <citation type="submission" date="2016-10" db="EMBL/GenBank/DDBJ databases">
        <title>Complete genome sequences of three Cupriavidus strains isolated from various Malaysian environments.</title>
        <authorList>
            <person name="Abdullah A.A.-A."/>
            <person name="Shafie N.A.H."/>
            <person name="Lau N.S."/>
        </authorList>
    </citation>
    <scope>NUCLEOTIDE SEQUENCE [LARGE SCALE GENOMIC DNA]</scope>
    <source>
        <strain evidence="9 10">USMAA1020</strain>
    </source>
</reference>
<evidence type="ECO:0000256" key="5">
    <source>
        <dbReference type="ARBA" id="ARBA00022777"/>
    </source>
</evidence>
<feature type="transmembrane region" description="Helical" evidence="7">
    <location>
        <begin position="266"/>
        <end position="286"/>
    </location>
</feature>
<dbReference type="Pfam" id="PF07695">
    <property type="entry name" value="7TMR-DISM_7TM"/>
    <property type="match status" value="1"/>
</dbReference>
<dbReference type="InterPro" id="IPR036890">
    <property type="entry name" value="HATPase_C_sf"/>
</dbReference>
<keyword evidence="3" id="KW-0597">Phosphoprotein</keyword>
<evidence type="ECO:0000256" key="3">
    <source>
        <dbReference type="ARBA" id="ARBA00022553"/>
    </source>
</evidence>
<feature type="transmembrane region" description="Helical" evidence="7">
    <location>
        <begin position="206"/>
        <end position="231"/>
    </location>
</feature>
<dbReference type="SUPFAM" id="SSF55874">
    <property type="entry name" value="ATPase domain of HSP90 chaperone/DNA topoisomerase II/histidine kinase"/>
    <property type="match status" value="1"/>
</dbReference>
<dbReference type="PANTHER" id="PTHR42878">
    <property type="entry name" value="TWO-COMPONENT HISTIDINE KINASE"/>
    <property type="match status" value="1"/>
</dbReference>
<dbReference type="InterPro" id="IPR005467">
    <property type="entry name" value="His_kinase_dom"/>
</dbReference>
<gene>
    <name evidence="9" type="ORF">BKK80_05530</name>
</gene>
<dbReference type="InterPro" id="IPR050351">
    <property type="entry name" value="BphY/WalK/GraS-like"/>
</dbReference>
<dbReference type="InterPro" id="IPR036097">
    <property type="entry name" value="HisK_dim/P_sf"/>
</dbReference>
<keyword evidence="7" id="KW-0812">Transmembrane</keyword>
<dbReference type="Gene3D" id="1.10.287.130">
    <property type="match status" value="1"/>
</dbReference>
<dbReference type="SMART" id="SM00387">
    <property type="entry name" value="HATPase_c"/>
    <property type="match status" value="1"/>
</dbReference>
<keyword evidence="10" id="KW-1185">Reference proteome</keyword>
<keyword evidence="7" id="KW-0472">Membrane</keyword>
<proteinExistence type="predicted"/>
<dbReference type="InterPro" id="IPR003661">
    <property type="entry name" value="HisK_dim/P_dom"/>
</dbReference>
<protein>
    <recommendedName>
        <fullName evidence="2">histidine kinase</fullName>
        <ecNumber evidence="2">2.7.13.3</ecNumber>
    </recommendedName>
</protein>
<keyword evidence="5" id="KW-0418">Kinase</keyword>
<dbReference type="PRINTS" id="PR00344">
    <property type="entry name" value="BCTRLSENSOR"/>
</dbReference>
<feature type="transmembrane region" description="Helical" evidence="7">
    <location>
        <begin position="238"/>
        <end position="260"/>
    </location>
</feature>
<evidence type="ECO:0000256" key="7">
    <source>
        <dbReference type="SAM" id="Phobius"/>
    </source>
</evidence>
<dbReference type="Pfam" id="PF02518">
    <property type="entry name" value="HATPase_c"/>
    <property type="match status" value="1"/>
</dbReference>
<evidence type="ECO:0000256" key="6">
    <source>
        <dbReference type="SAM" id="Coils"/>
    </source>
</evidence>
<keyword evidence="4" id="KW-0808">Transferase</keyword>
<feature type="transmembrane region" description="Helical" evidence="7">
    <location>
        <begin position="143"/>
        <end position="162"/>
    </location>
</feature>
<feature type="transmembrane region" description="Helical" evidence="7">
    <location>
        <begin position="293"/>
        <end position="311"/>
    </location>
</feature>
<feature type="domain" description="Histidine kinase" evidence="8">
    <location>
        <begin position="416"/>
        <end position="625"/>
    </location>
</feature>
<dbReference type="EMBL" id="CP017754">
    <property type="protein sequence ID" value="AOZ05329.1"/>
    <property type="molecule type" value="Genomic_DNA"/>
</dbReference>
<feature type="coiled-coil region" evidence="6">
    <location>
        <begin position="346"/>
        <end position="409"/>
    </location>
</feature>
<keyword evidence="7" id="KW-1133">Transmembrane helix</keyword>
<dbReference type="Proteomes" id="UP000177515">
    <property type="component" value="Chromosome 1"/>
</dbReference>
<keyword evidence="6" id="KW-0175">Coiled coil</keyword>
<evidence type="ECO:0000313" key="9">
    <source>
        <dbReference type="EMBL" id="AOZ05329.1"/>
    </source>
</evidence>
<evidence type="ECO:0000259" key="8">
    <source>
        <dbReference type="PROSITE" id="PS50109"/>
    </source>
</evidence>
<evidence type="ECO:0000256" key="4">
    <source>
        <dbReference type="ARBA" id="ARBA00022679"/>
    </source>
</evidence>
<evidence type="ECO:0000256" key="1">
    <source>
        <dbReference type="ARBA" id="ARBA00000085"/>
    </source>
</evidence>
<dbReference type="Gene3D" id="3.30.565.10">
    <property type="entry name" value="Histidine kinase-like ATPase, C-terminal domain"/>
    <property type="match status" value="1"/>
</dbReference>
<evidence type="ECO:0000256" key="2">
    <source>
        <dbReference type="ARBA" id="ARBA00012438"/>
    </source>
</evidence>
<dbReference type="InterPro" id="IPR011622">
    <property type="entry name" value="7TMR_DISM_rcpt_extracell_dom2"/>
</dbReference>
<dbReference type="Pfam" id="PF00512">
    <property type="entry name" value="HisKA"/>
    <property type="match status" value="1"/>
</dbReference>
<dbReference type="PANTHER" id="PTHR42878:SF13">
    <property type="entry name" value="HISTIDINE KINASE"/>
    <property type="match status" value="1"/>
</dbReference>
<feature type="transmembrane region" description="Helical" evidence="7">
    <location>
        <begin position="331"/>
        <end position="348"/>
    </location>
</feature>
<comment type="catalytic activity">
    <reaction evidence="1">
        <text>ATP + protein L-histidine = ADP + protein N-phospho-L-histidine.</text>
        <dbReference type="EC" id="2.7.13.3"/>
    </reaction>
</comment>
<dbReference type="EC" id="2.7.13.3" evidence="2"/>